<dbReference type="PANTHER" id="PTHR33751:SF9">
    <property type="entry name" value="CYTOCHROME C4"/>
    <property type="match status" value="1"/>
</dbReference>
<dbReference type="AlphaFoldDB" id="A0A418Q346"/>
<evidence type="ECO:0000256" key="5">
    <source>
        <dbReference type="ARBA" id="ARBA00023004"/>
    </source>
</evidence>
<feature type="compositionally biased region" description="Basic and acidic residues" evidence="7">
    <location>
        <begin position="275"/>
        <end position="284"/>
    </location>
</feature>
<evidence type="ECO:0000256" key="1">
    <source>
        <dbReference type="ARBA" id="ARBA00022448"/>
    </source>
</evidence>
<sequence length="301" mass="32100">MARAALDALDHRPPSFRRIGIKLMAVVGRWLACRQRRHRRRYAEFCPLTHQRWNRRFPQPVPPAVKLAAILTLAPILSACSADAGGPARYRATGQMMALSGGDAGPEGACATCHGLKGEGDGDLTPRLAGLDQGYLVRQLTNYVEGLRAHPQMRSIARTMDADERLAVASYYASLPFEQGSSAIRGTPLFAAECASCHGPSGEGTPGVPAIAGQSAAYVEAQFDAWKSGARRGDSDGTMTQISRQWEQSRLRVAAAHVAALGGATDYSESPEACPPERRADPRNDASAPPRCASAPTAPAR</sequence>
<gene>
    <name evidence="9" type="ORF">D3M59_04860</name>
</gene>
<keyword evidence="3 6" id="KW-0479">Metal-binding</keyword>
<dbReference type="EMBL" id="QXTF01000001">
    <property type="protein sequence ID" value="RIX32294.1"/>
    <property type="molecule type" value="Genomic_DNA"/>
</dbReference>
<feature type="domain" description="Cytochrome c" evidence="8">
    <location>
        <begin position="181"/>
        <end position="262"/>
    </location>
</feature>
<accession>A0A418Q346</accession>
<protein>
    <recommendedName>
        <fullName evidence="8">Cytochrome c domain-containing protein</fullName>
    </recommendedName>
</protein>
<evidence type="ECO:0000256" key="6">
    <source>
        <dbReference type="PROSITE-ProRule" id="PRU00433"/>
    </source>
</evidence>
<dbReference type="InterPro" id="IPR050597">
    <property type="entry name" value="Cytochrome_c_Oxidase_Subunit"/>
</dbReference>
<comment type="caution">
    <text evidence="9">The sequence shown here is derived from an EMBL/GenBank/DDBJ whole genome shotgun (WGS) entry which is preliminary data.</text>
</comment>
<dbReference type="InterPro" id="IPR009056">
    <property type="entry name" value="Cyt_c-like_dom"/>
</dbReference>
<feature type="region of interest" description="Disordered" evidence="7">
    <location>
        <begin position="262"/>
        <end position="301"/>
    </location>
</feature>
<reference evidence="9 10" key="1">
    <citation type="submission" date="2018-09" db="EMBL/GenBank/DDBJ databases">
        <title>Sphingomonas sp. DAC4.</title>
        <authorList>
            <person name="Seo T."/>
        </authorList>
    </citation>
    <scope>NUCLEOTIDE SEQUENCE [LARGE SCALE GENOMIC DNA]</scope>
    <source>
        <strain evidence="9 10">DAC4</strain>
    </source>
</reference>
<dbReference type="PANTHER" id="PTHR33751">
    <property type="entry name" value="CBB3-TYPE CYTOCHROME C OXIDASE SUBUNIT FIXP"/>
    <property type="match status" value="1"/>
</dbReference>
<keyword evidence="2 6" id="KW-0349">Heme</keyword>
<organism evidence="9 10">
    <name type="scientific">Sphingomonas edaphi</name>
    <dbReference type="NCBI Taxonomy" id="2315689"/>
    <lineage>
        <taxon>Bacteria</taxon>
        <taxon>Pseudomonadati</taxon>
        <taxon>Pseudomonadota</taxon>
        <taxon>Alphaproteobacteria</taxon>
        <taxon>Sphingomonadales</taxon>
        <taxon>Sphingomonadaceae</taxon>
        <taxon>Sphingomonas</taxon>
    </lineage>
</organism>
<dbReference type="Pfam" id="PF00034">
    <property type="entry name" value="Cytochrom_C"/>
    <property type="match status" value="2"/>
</dbReference>
<evidence type="ECO:0000313" key="10">
    <source>
        <dbReference type="Proteomes" id="UP000285023"/>
    </source>
</evidence>
<evidence type="ECO:0000256" key="7">
    <source>
        <dbReference type="SAM" id="MobiDB-lite"/>
    </source>
</evidence>
<dbReference type="GO" id="GO:0046872">
    <property type="term" value="F:metal ion binding"/>
    <property type="evidence" value="ECO:0007669"/>
    <property type="project" value="UniProtKB-KW"/>
</dbReference>
<dbReference type="PROSITE" id="PS51007">
    <property type="entry name" value="CYTC"/>
    <property type="match status" value="2"/>
</dbReference>
<dbReference type="SUPFAM" id="SSF46626">
    <property type="entry name" value="Cytochrome c"/>
    <property type="match status" value="2"/>
</dbReference>
<dbReference type="InterPro" id="IPR036909">
    <property type="entry name" value="Cyt_c-like_dom_sf"/>
</dbReference>
<evidence type="ECO:0000256" key="2">
    <source>
        <dbReference type="ARBA" id="ARBA00022617"/>
    </source>
</evidence>
<proteinExistence type="predicted"/>
<evidence type="ECO:0000259" key="8">
    <source>
        <dbReference type="PROSITE" id="PS51007"/>
    </source>
</evidence>
<keyword evidence="1" id="KW-0813">Transport</keyword>
<keyword evidence="10" id="KW-1185">Reference proteome</keyword>
<name>A0A418Q346_9SPHN</name>
<dbReference type="GO" id="GO:0009055">
    <property type="term" value="F:electron transfer activity"/>
    <property type="evidence" value="ECO:0007669"/>
    <property type="project" value="InterPro"/>
</dbReference>
<dbReference type="GO" id="GO:0020037">
    <property type="term" value="F:heme binding"/>
    <property type="evidence" value="ECO:0007669"/>
    <property type="project" value="InterPro"/>
</dbReference>
<feature type="domain" description="Cytochrome c" evidence="8">
    <location>
        <begin position="81"/>
        <end position="176"/>
    </location>
</feature>
<evidence type="ECO:0000313" key="9">
    <source>
        <dbReference type="EMBL" id="RIX32294.1"/>
    </source>
</evidence>
<evidence type="ECO:0000256" key="3">
    <source>
        <dbReference type="ARBA" id="ARBA00022723"/>
    </source>
</evidence>
<evidence type="ECO:0000256" key="4">
    <source>
        <dbReference type="ARBA" id="ARBA00022982"/>
    </source>
</evidence>
<dbReference type="Proteomes" id="UP000285023">
    <property type="component" value="Unassembled WGS sequence"/>
</dbReference>
<keyword evidence="5 6" id="KW-0408">Iron</keyword>
<dbReference type="Gene3D" id="1.10.760.10">
    <property type="entry name" value="Cytochrome c-like domain"/>
    <property type="match status" value="2"/>
</dbReference>
<keyword evidence="4" id="KW-0249">Electron transport</keyword>